<evidence type="ECO:0000313" key="2">
    <source>
        <dbReference type="EMBL" id="KIW24690.1"/>
    </source>
</evidence>
<dbReference type="AlphaFoldDB" id="A0A0D2C2I3"/>
<dbReference type="VEuPathDB" id="FungiDB:PV07_10391"/>
<protein>
    <recommendedName>
        <fullName evidence="4">Heterokaryon incompatibility domain-containing protein</fullName>
    </recommendedName>
</protein>
<dbReference type="EMBL" id="KN847045">
    <property type="protein sequence ID" value="KIW24690.1"/>
    <property type="molecule type" value="Genomic_DNA"/>
</dbReference>
<keyword evidence="3" id="KW-1185">Reference proteome</keyword>
<reference evidence="2 3" key="1">
    <citation type="submission" date="2015-01" db="EMBL/GenBank/DDBJ databases">
        <title>The Genome Sequence of Cladophialophora immunda CBS83496.</title>
        <authorList>
            <consortium name="The Broad Institute Genomics Platform"/>
            <person name="Cuomo C."/>
            <person name="de Hoog S."/>
            <person name="Gorbushina A."/>
            <person name="Stielow B."/>
            <person name="Teixiera M."/>
            <person name="Abouelleil A."/>
            <person name="Chapman S.B."/>
            <person name="Priest M."/>
            <person name="Young S.K."/>
            <person name="Wortman J."/>
            <person name="Nusbaum C."/>
            <person name="Birren B."/>
        </authorList>
    </citation>
    <scope>NUCLEOTIDE SEQUENCE [LARGE SCALE GENOMIC DNA]</scope>
    <source>
        <strain evidence="2 3">CBS 83496</strain>
    </source>
</reference>
<gene>
    <name evidence="2" type="ORF">PV07_10391</name>
</gene>
<accession>A0A0D2C2I3</accession>
<dbReference type="OrthoDB" id="2426273at2759"/>
<evidence type="ECO:0000256" key="1">
    <source>
        <dbReference type="SAM" id="MobiDB-lite"/>
    </source>
</evidence>
<proteinExistence type="predicted"/>
<dbReference type="PANTHER" id="PTHR39596">
    <property type="match status" value="1"/>
</dbReference>
<dbReference type="HOGENOM" id="CLU_674392_0_0_1"/>
<sequence length="408" mass="46091">MASAKPEIKFEPGTEGDSSSGTVIGAWERNTNELLPRWEAAVTCTDPESICDPDPIKYPAQHTLYQDQDQDIPLGKDLQVWRHRGTRSRLRDRLSRWVFPKQSTPFEGQSAISLDRLAETRLNSSEARLVEMMKRVVCHSGPCRFWLIGFDPLFLEGSSFYITLRGLVLDSLTSADGRRTPSHIELAETFVALSERSTSWIEDEAICLAIILGLDVGKVQHAIGPERMEVLVRIWESVPRGLFFVRAPRMIKDGLRWMPRSLLNSGLGQFIREYHITRVPALRTERGLQLQAAGVFVSLIEMQTAPDGQLYLEDEVDCYAIITSGIQELELVDFEHDQCAVVFNYRLNPGHYTMAVLVSVTSREDDIIFARYLLRIGALAPHPTRRPGLLEKSRSASFTSSQQKWCVG</sequence>
<feature type="region of interest" description="Disordered" evidence="1">
    <location>
        <begin position="1"/>
        <end position="23"/>
    </location>
</feature>
<dbReference type="RefSeq" id="XP_016244906.1">
    <property type="nucleotide sequence ID" value="XM_016397715.1"/>
</dbReference>
<dbReference type="Proteomes" id="UP000054466">
    <property type="component" value="Unassembled WGS sequence"/>
</dbReference>
<organism evidence="2 3">
    <name type="scientific">Cladophialophora immunda</name>
    <dbReference type="NCBI Taxonomy" id="569365"/>
    <lineage>
        <taxon>Eukaryota</taxon>
        <taxon>Fungi</taxon>
        <taxon>Dikarya</taxon>
        <taxon>Ascomycota</taxon>
        <taxon>Pezizomycotina</taxon>
        <taxon>Eurotiomycetes</taxon>
        <taxon>Chaetothyriomycetidae</taxon>
        <taxon>Chaetothyriales</taxon>
        <taxon>Herpotrichiellaceae</taxon>
        <taxon>Cladophialophora</taxon>
    </lineage>
</organism>
<dbReference type="GeneID" id="27349585"/>
<name>A0A0D2C2I3_9EURO</name>
<feature type="compositionally biased region" description="Basic and acidic residues" evidence="1">
    <location>
        <begin position="1"/>
        <end position="12"/>
    </location>
</feature>
<evidence type="ECO:0000313" key="3">
    <source>
        <dbReference type="Proteomes" id="UP000054466"/>
    </source>
</evidence>
<dbReference type="PANTHER" id="PTHR39596:SF3">
    <property type="entry name" value="HETEROKARYON INCOMPATIBILITY DOMAIN-CONTAINING PROTEIN"/>
    <property type="match status" value="1"/>
</dbReference>
<evidence type="ECO:0008006" key="4">
    <source>
        <dbReference type="Google" id="ProtNLM"/>
    </source>
</evidence>